<comment type="caution">
    <text evidence="2">The sequence shown here is derived from an EMBL/GenBank/DDBJ whole genome shotgun (WGS) entry which is preliminary data.</text>
</comment>
<name>A0ABW4AUU9_9ACTN</name>
<dbReference type="InterPro" id="IPR001845">
    <property type="entry name" value="HTH_ArsR_DNA-bd_dom"/>
</dbReference>
<accession>A0ABW4AUU9</accession>
<evidence type="ECO:0000259" key="1">
    <source>
        <dbReference type="SMART" id="SM00418"/>
    </source>
</evidence>
<gene>
    <name evidence="2" type="ORF">ACFQ5G_52325</name>
</gene>
<keyword evidence="3" id="KW-1185">Reference proteome</keyword>
<dbReference type="InterPro" id="IPR011991">
    <property type="entry name" value="ArsR-like_HTH"/>
</dbReference>
<dbReference type="Proteomes" id="UP001597183">
    <property type="component" value="Unassembled WGS sequence"/>
</dbReference>
<dbReference type="SUPFAM" id="SSF46785">
    <property type="entry name" value="Winged helix' DNA-binding domain"/>
    <property type="match status" value="1"/>
</dbReference>
<evidence type="ECO:0000313" key="3">
    <source>
        <dbReference type="Proteomes" id="UP001597183"/>
    </source>
</evidence>
<organism evidence="2 3">
    <name type="scientific">Actinoplanes sichuanensis</name>
    <dbReference type="NCBI Taxonomy" id="512349"/>
    <lineage>
        <taxon>Bacteria</taxon>
        <taxon>Bacillati</taxon>
        <taxon>Actinomycetota</taxon>
        <taxon>Actinomycetes</taxon>
        <taxon>Micromonosporales</taxon>
        <taxon>Micromonosporaceae</taxon>
        <taxon>Actinoplanes</taxon>
    </lineage>
</organism>
<protein>
    <submittedName>
        <fullName evidence="2">Winged helix-turn-helix domain-containing protein</fullName>
    </submittedName>
</protein>
<sequence length="188" mass="21332">MRITDPTAIRALAHPLRLDLLELLATSSPATAAQCGRVLGVSQASCSFHLRQLAKYGFVEDAGPGRDRRERQWRLPDPRPTLRLSPGDDTVVRWQLERMVVDREMQAILEFVDRDDEQSAAWRRRAGLTTALALVSDEEAEQLKTQWLALLEPYLARSEADMDARRPGRRFARYFLAATPMPTETTDD</sequence>
<dbReference type="CDD" id="cd00090">
    <property type="entry name" value="HTH_ARSR"/>
    <property type="match status" value="1"/>
</dbReference>
<dbReference type="EMBL" id="JBHTMK010000076">
    <property type="protein sequence ID" value="MFD1373971.1"/>
    <property type="molecule type" value="Genomic_DNA"/>
</dbReference>
<evidence type="ECO:0000313" key="2">
    <source>
        <dbReference type="EMBL" id="MFD1373971.1"/>
    </source>
</evidence>
<dbReference type="InterPro" id="IPR036390">
    <property type="entry name" value="WH_DNA-bd_sf"/>
</dbReference>
<dbReference type="Pfam" id="PF12840">
    <property type="entry name" value="HTH_20"/>
    <property type="match status" value="1"/>
</dbReference>
<proteinExistence type="predicted"/>
<dbReference type="Gene3D" id="1.10.10.10">
    <property type="entry name" value="Winged helix-like DNA-binding domain superfamily/Winged helix DNA-binding domain"/>
    <property type="match status" value="1"/>
</dbReference>
<dbReference type="SMART" id="SM00418">
    <property type="entry name" value="HTH_ARSR"/>
    <property type="match status" value="1"/>
</dbReference>
<reference evidence="3" key="1">
    <citation type="journal article" date="2019" name="Int. J. Syst. Evol. Microbiol.">
        <title>The Global Catalogue of Microorganisms (GCM) 10K type strain sequencing project: providing services to taxonomists for standard genome sequencing and annotation.</title>
        <authorList>
            <consortium name="The Broad Institute Genomics Platform"/>
            <consortium name="The Broad Institute Genome Sequencing Center for Infectious Disease"/>
            <person name="Wu L."/>
            <person name="Ma J."/>
        </authorList>
    </citation>
    <scope>NUCLEOTIDE SEQUENCE [LARGE SCALE GENOMIC DNA]</scope>
    <source>
        <strain evidence="3">CCM 7526</strain>
    </source>
</reference>
<feature type="domain" description="HTH arsR-type" evidence="1">
    <location>
        <begin position="7"/>
        <end position="113"/>
    </location>
</feature>
<dbReference type="InterPro" id="IPR036388">
    <property type="entry name" value="WH-like_DNA-bd_sf"/>
</dbReference>
<dbReference type="RefSeq" id="WP_317794881.1">
    <property type="nucleotide sequence ID" value="NZ_AP028461.1"/>
</dbReference>